<dbReference type="GO" id="GO:0045259">
    <property type="term" value="C:proton-transporting ATP synthase complex"/>
    <property type="evidence" value="ECO:0007669"/>
    <property type="project" value="UniProtKB-KW"/>
</dbReference>
<reference evidence="19 21" key="1">
    <citation type="journal article" date="1993" name="J. Dent. Res.">
        <title>The isolation and characterization of milleri group streptococci from dental periapical abscesses.</title>
        <authorList>
            <person name="Fisher L.E."/>
            <person name="Russell R.R."/>
        </authorList>
    </citation>
    <scope>NUCLEOTIDE SEQUENCE [LARGE SCALE GENOMIC DNA]</scope>
    <source>
        <strain evidence="19 21">OUP21</strain>
    </source>
</reference>
<evidence type="ECO:0000313" key="21">
    <source>
        <dbReference type="Proteomes" id="UP000238573"/>
    </source>
</evidence>
<protein>
    <recommendedName>
        <fullName evidence="13">ATP synthase subunit b</fullName>
    </recommendedName>
    <alternativeName>
        <fullName evidence="13">ATP synthase F(0) sector subunit b</fullName>
    </alternativeName>
    <alternativeName>
        <fullName evidence="13">ATPase subunit I</fullName>
    </alternativeName>
    <alternativeName>
        <fullName evidence="13">F-type ATPase subunit b</fullName>
        <shortName evidence="13">F-ATPase subunit b</shortName>
    </alternativeName>
</protein>
<keyword evidence="6 13" id="KW-0375">Hydrogen ion transport</keyword>
<dbReference type="InterPro" id="IPR028987">
    <property type="entry name" value="ATP_synth_B-like_membr_sf"/>
</dbReference>
<comment type="subunit">
    <text evidence="13">F-type ATPases have 2 components, F(1) - the catalytic core - and F(0) - the membrane proton channel. F(1) has five subunits: alpha(3), beta(3), gamma(1), delta(1), epsilon(1). F(0) has three main subunits: a(1), b(2) and c(10-14). The alpha and beta chains form an alternating ring which encloses part of the gamma chain. F(1) is attached to F(0) by a central stalk formed by the gamma and epsilon chains, while a peripheral stalk is formed by the delta and b chains.</text>
</comment>
<gene>
    <name evidence="13 20" type="primary">atpF</name>
    <name evidence="19" type="ORF">C6A27_04145</name>
    <name evidence="16" type="ORF">K1I51_01890</name>
    <name evidence="20" type="ORF">NCTC11062_00644</name>
    <name evidence="17" type="ORF">OJ589_06150</name>
    <name evidence="18" type="ORF">SFH28_05130</name>
</gene>
<feature type="region of interest" description="Disordered" evidence="15">
    <location>
        <begin position="56"/>
        <end position="78"/>
    </location>
</feature>
<keyword evidence="4 13" id="KW-0138">CF(0)</keyword>
<evidence type="ECO:0000313" key="19">
    <source>
        <dbReference type="EMBL" id="PRT71412.1"/>
    </source>
</evidence>
<dbReference type="RefSeq" id="WP_003028058.1">
    <property type="nucleotide sequence ID" value="NZ_CABEID010000001.1"/>
</dbReference>
<dbReference type="CDD" id="cd06503">
    <property type="entry name" value="ATP-synt_Fo_b"/>
    <property type="match status" value="1"/>
</dbReference>
<dbReference type="PANTHER" id="PTHR33445:SF1">
    <property type="entry name" value="ATP SYNTHASE SUBUNIT B"/>
    <property type="match status" value="1"/>
</dbReference>
<keyword evidence="8 13" id="KW-0406">Ion transport</keyword>
<comment type="subcellular location">
    <subcellularLocation>
        <location evidence="13">Cell membrane</location>
        <topology evidence="13">Single-pass membrane protein</topology>
    </subcellularLocation>
    <subcellularLocation>
        <location evidence="12">Endomembrane system</location>
        <topology evidence="12">Single-pass membrane protein</topology>
    </subcellularLocation>
</comment>
<proteinExistence type="inferred from homology"/>
<comment type="function">
    <text evidence="13">Component of the F(0) channel, it forms part of the peripheral stalk, linking F(1) to F(0).</text>
</comment>
<evidence type="ECO:0000256" key="3">
    <source>
        <dbReference type="ARBA" id="ARBA00022475"/>
    </source>
</evidence>
<evidence type="ECO:0000256" key="13">
    <source>
        <dbReference type="HAMAP-Rule" id="MF_01398"/>
    </source>
</evidence>
<dbReference type="EMBL" id="JAPAIP010000020">
    <property type="protein sequence ID" value="MCW1076726.1"/>
    <property type="molecule type" value="Genomic_DNA"/>
</dbReference>
<evidence type="ECO:0000313" key="17">
    <source>
        <dbReference type="EMBL" id="MCW1076726.1"/>
    </source>
</evidence>
<evidence type="ECO:0000313" key="22">
    <source>
        <dbReference type="Proteomes" id="UP000403538"/>
    </source>
</evidence>
<dbReference type="STRING" id="862971.SANR_0642"/>
<comment type="similarity">
    <text evidence="1 13 14">Belongs to the ATPase B chain family.</text>
</comment>
<evidence type="ECO:0000256" key="11">
    <source>
        <dbReference type="ARBA" id="ARBA00025198"/>
    </source>
</evidence>
<dbReference type="HAMAP" id="MF_01398">
    <property type="entry name" value="ATP_synth_b_bprime"/>
    <property type="match status" value="1"/>
</dbReference>
<reference evidence="16" key="4">
    <citation type="submission" date="2021-07" db="EMBL/GenBank/DDBJ databases">
        <title>Occurrence of streptococci in the human mouth that bind to a non-human glycan.</title>
        <authorList>
            <person name="Cross B."/>
            <person name="Thamadilok S."/>
            <person name="Bensing B."/>
            <person name="Sasmal A."/>
            <person name="Khedri Z."/>
            <person name="Deng L."/>
            <person name="Yu H."/>
            <person name="Mehta A."/>
            <person name="Aluvathingal J."/>
            <person name="Nadendla S."/>
            <person name="Vickerman M."/>
            <person name="Chen X."/>
            <person name="Dewhirst F."/>
            <person name="Gill A."/>
            <person name="Lettrichova I."/>
            <person name="Diaz S."/>
            <person name="Gill S."/>
            <person name="Tettelin H."/>
            <person name="Iverson T."/>
            <person name="Sullam P."/>
            <person name="Varki A."/>
            <person name="Ruhl S."/>
        </authorList>
    </citation>
    <scope>NUCLEOTIDE SEQUENCE</scope>
    <source>
        <strain evidence="16">SK81</strain>
    </source>
</reference>
<evidence type="ECO:0000256" key="1">
    <source>
        <dbReference type="ARBA" id="ARBA00005513"/>
    </source>
</evidence>
<evidence type="ECO:0000256" key="2">
    <source>
        <dbReference type="ARBA" id="ARBA00022448"/>
    </source>
</evidence>
<evidence type="ECO:0000256" key="7">
    <source>
        <dbReference type="ARBA" id="ARBA00022989"/>
    </source>
</evidence>
<keyword evidence="10 13" id="KW-0066">ATP synthesis</keyword>
<evidence type="ECO:0000256" key="12">
    <source>
        <dbReference type="ARBA" id="ARBA00037847"/>
    </source>
</evidence>
<evidence type="ECO:0000313" key="16">
    <source>
        <dbReference type="EMBL" id="MBZ2155407.1"/>
    </source>
</evidence>
<evidence type="ECO:0000256" key="15">
    <source>
        <dbReference type="SAM" id="MobiDB-lite"/>
    </source>
</evidence>
<evidence type="ECO:0000256" key="5">
    <source>
        <dbReference type="ARBA" id="ARBA00022692"/>
    </source>
</evidence>
<dbReference type="Proteomes" id="UP001198057">
    <property type="component" value="Unassembled WGS sequence"/>
</dbReference>
<keyword evidence="2 13" id="KW-0813">Transport</keyword>
<reference evidence="18" key="6">
    <citation type="submission" date="2023-11" db="EMBL/GenBank/DDBJ databases">
        <title>Streptococcus anginosus urogential strains.</title>
        <authorList>
            <person name="Appleberry H."/>
            <person name="Garcia-Israel J."/>
            <person name="Wolfe A."/>
            <person name="Putonti C."/>
        </authorList>
    </citation>
    <scope>NUCLEOTIDE SEQUENCE</scope>
    <source>
        <strain evidence="18">UMB1758</strain>
    </source>
</reference>
<evidence type="ECO:0000256" key="10">
    <source>
        <dbReference type="ARBA" id="ARBA00023310"/>
    </source>
</evidence>
<dbReference type="eggNOG" id="COG0711">
    <property type="taxonomic scope" value="Bacteria"/>
</dbReference>
<evidence type="ECO:0000256" key="9">
    <source>
        <dbReference type="ARBA" id="ARBA00023136"/>
    </source>
</evidence>
<evidence type="ECO:0000313" key="20">
    <source>
        <dbReference type="EMBL" id="VTS27634.1"/>
    </source>
</evidence>
<dbReference type="GO" id="GO:0046961">
    <property type="term" value="F:proton-transporting ATPase activity, rotational mechanism"/>
    <property type="evidence" value="ECO:0007669"/>
    <property type="project" value="TreeGrafter"/>
</dbReference>
<dbReference type="Proteomes" id="UP001208682">
    <property type="component" value="Unassembled WGS sequence"/>
</dbReference>
<organism evidence="20 22">
    <name type="scientific">Streptococcus anginosus</name>
    <dbReference type="NCBI Taxonomy" id="1328"/>
    <lineage>
        <taxon>Bacteria</taxon>
        <taxon>Bacillati</taxon>
        <taxon>Bacillota</taxon>
        <taxon>Bacilli</taxon>
        <taxon>Lactobacillales</taxon>
        <taxon>Streptococcaceae</taxon>
        <taxon>Streptococcus</taxon>
        <taxon>Streptococcus anginosus group</taxon>
    </lineage>
</organism>
<name>A0A0P0N747_STRAP</name>
<keyword evidence="7 13" id="KW-1133">Transmembrane helix</keyword>
<dbReference type="GO" id="GO:0046933">
    <property type="term" value="F:proton-transporting ATP synthase activity, rotational mechanism"/>
    <property type="evidence" value="ECO:0007669"/>
    <property type="project" value="UniProtKB-UniRule"/>
</dbReference>
<dbReference type="Pfam" id="PF00430">
    <property type="entry name" value="ATP-synt_B"/>
    <property type="match status" value="1"/>
</dbReference>
<dbReference type="InterPro" id="IPR005864">
    <property type="entry name" value="ATP_synth_F0_bsu_bac"/>
</dbReference>
<reference evidence="19" key="2">
    <citation type="submission" date="2018-03" db="EMBL/GenBank/DDBJ databases">
        <authorList>
            <person name="Keele B.F."/>
        </authorList>
    </citation>
    <scope>NUCLEOTIDE SEQUENCE</scope>
    <source>
        <strain evidence="19">OUP21</strain>
    </source>
</reference>
<feature type="transmembrane region" description="Helical" evidence="13">
    <location>
        <begin position="6"/>
        <end position="26"/>
    </location>
</feature>
<dbReference type="AlphaFoldDB" id="A0A0P0N747"/>
<dbReference type="PANTHER" id="PTHR33445">
    <property type="entry name" value="ATP SYNTHASE SUBUNIT B', CHLOROPLASTIC"/>
    <property type="match status" value="1"/>
</dbReference>
<keyword evidence="20" id="KW-0378">Hydrolase</keyword>
<dbReference type="Gene3D" id="6.10.250.1580">
    <property type="match status" value="1"/>
</dbReference>
<comment type="function">
    <text evidence="11 13">F(1)F(0) ATP synthase produces ATP from ADP in the presence of a proton or sodium gradient. F-type ATPases consist of two structural domains, F(1) containing the extramembraneous catalytic core and F(0) containing the membrane proton channel, linked together by a central stalk and a peripheral stalk. During catalysis, ATP synthesis in the catalytic domain of F(1) is coupled via a rotary mechanism of the central stalk subunits to proton translocation.</text>
</comment>
<accession>A0A0P0N747</accession>
<dbReference type="Proteomes" id="UP000403538">
    <property type="component" value="Unassembled WGS sequence"/>
</dbReference>
<reference evidence="17 23" key="5">
    <citation type="submission" date="2022-10" db="EMBL/GenBank/DDBJ databases">
        <title>Comparative genomic study of S. anginosus.</title>
        <authorList>
            <person name="Prasad A."/>
            <person name="Ene A."/>
            <person name="Jablonska S."/>
            <person name="Du J."/>
            <person name="Wolfe A.J."/>
            <person name="Putonti C."/>
        </authorList>
    </citation>
    <scope>NUCLEOTIDE SEQUENCE [LARGE SCALE GENOMIC DNA]</scope>
    <source>
        <strain evidence="17 23">UMB1339</strain>
    </source>
</reference>
<evidence type="ECO:0000313" key="18">
    <source>
        <dbReference type="EMBL" id="MDX5040244.1"/>
    </source>
</evidence>
<dbReference type="KEGG" id="sans:DK43_07000"/>
<keyword evidence="5 13" id="KW-0812">Transmembrane</keyword>
<dbReference type="Proteomes" id="UP000238573">
    <property type="component" value="Unassembled WGS sequence"/>
</dbReference>
<keyword evidence="9 13" id="KW-0472">Membrane</keyword>
<evidence type="ECO:0000256" key="4">
    <source>
        <dbReference type="ARBA" id="ARBA00022547"/>
    </source>
</evidence>
<dbReference type="NCBIfam" id="TIGR01144">
    <property type="entry name" value="ATP_synt_b"/>
    <property type="match status" value="1"/>
</dbReference>
<dbReference type="EMBL" id="CABEID010000001">
    <property type="protein sequence ID" value="VTS27634.1"/>
    <property type="molecule type" value="Genomic_DNA"/>
</dbReference>
<dbReference type="EMBL" id="JAWWVP010000004">
    <property type="protein sequence ID" value="MDX5040244.1"/>
    <property type="molecule type" value="Genomic_DNA"/>
</dbReference>
<dbReference type="InterPro" id="IPR050059">
    <property type="entry name" value="ATP_synthase_B_chain"/>
</dbReference>
<dbReference type="SUPFAM" id="SSF81573">
    <property type="entry name" value="F1F0 ATP synthase subunit B, membrane domain"/>
    <property type="match status" value="1"/>
</dbReference>
<dbReference type="GO" id="GO:0012505">
    <property type="term" value="C:endomembrane system"/>
    <property type="evidence" value="ECO:0007669"/>
    <property type="project" value="UniProtKB-SubCell"/>
</dbReference>
<dbReference type="EMBL" id="JAHZQR010000002">
    <property type="protein sequence ID" value="MBZ2155407.1"/>
    <property type="molecule type" value="Genomic_DNA"/>
</dbReference>
<dbReference type="GO" id="GO:0005886">
    <property type="term" value="C:plasma membrane"/>
    <property type="evidence" value="ECO:0007669"/>
    <property type="project" value="UniProtKB-SubCell"/>
</dbReference>
<evidence type="ECO:0000313" key="23">
    <source>
        <dbReference type="Proteomes" id="UP001208682"/>
    </source>
</evidence>
<evidence type="ECO:0000256" key="14">
    <source>
        <dbReference type="RuleBase" id="RU003848"/>
    </source>
</evidence>
<reference evidence="20 22" key="3">
    <citation type="submission" date="2019-05" db="EMBL/GenBank/DDBJ databases">
        <authorList>
            <consortium name="Pathogen Informatics"/>
        </authorList>
    </citation>
    <scope>NUCLEOTIDE SEQUENCE [LARGE SCALE GENOMIC DNA]</scope>
    <source>
        <strain evidence="20 22">NCTC11062</strain>
    </source>
</reference>
<feature type="compositionally biased region" description="Basic and acidic residues" evidence="15">
    <location>
        <begin position="56"/>
        <end position="69"/>
    </location>
</feature>
<dbReference type="GO" id="GO:0016787">
    <property type="term" value="F:hydrolase activity"/>
    <property type="evidence" value="ECO:0007669"/>
    <property type="project" value="UniProtKB-KW"/>
</dbReference>
<keyword evidence="3 13" id="KW-1003">Cell membrane</keyword>
<evidence type="ECO:0000256" key="8">
    <source>
        <dbReference type="ARBA" id="ARBA00023065"/>
    </source>
</evidence>
<evidence type="ECO:0000256" key="6">
    <source>
        <dbReference type="ARBA" id="ARBA00022781"/>
    </source>
</evidence>
<dbReference type="EMBL" id="PVSZ01000008">
    <property type="protein sequence ID" value="PRT71412.1"/>
    <property type="molecule type" value="Genomic_DNA"/>
</dbReference>
<sequence>MNITLGSLIGDFILVAGSFLLLIVLIKKFAWDNITSTFEQRAKKISDDIDGAESARQKAEDLAQKRETELAGSRQEATTIIENAKETAEKNKAGILADAADEAGRLKEKANQEIAQTKAEAMNSIKGDVADLTVNLASKILGQKLDQEAHKELIDRYIDKLGDA</sequence>
<dbReference type="InterPro" id="IPR002146">
    <property type="entry name" value="ATP_synth_b/b'su_bac/chlpt"/>
</dbReference>